<dbReference type="RefSeq" id="WP_012662539.1">
    <property type="nucleotide sequence ID" value="NC_012108.1"/>
</dbReference>
<keyword evidence="3 5" id="KW-0067">ATP-binding</keyword>
<dbReference type="GO" id="GO:0015697">
    <property type="term" value="P:quaternary ammonium group transport"/>
    <property type="evidence" value="ECO:0007669"/>
    <property type="project" value="UniProtKB-ARBA"/>
</dbReference>
<dbReference type="Gene3D" id="2.40.50.100">
    <property type="match status" value="1"/>
</dbReference>
<feature type="domain" description="ABC transporter" evidence="4">
    <location>
        <begin position="3"/>
        <end position="230"/>
    </location>
</feature>
<dbReference type="GO" id="GO:0005524">
    <property type="term" value="F:ATP binding"/>
    <property type="evidence" value="ECO:0007669"/>
    <property type="project" value="UniProtKB-KW"/>
</dbReference>
<accession>C0QF94</accession>
<dbReference type="GO" id="GO:0016887">
    <property type="term" value="F:ATP hydrolysis activity"/>
    <property type="evidence" value="ECO:0007669"/>
    <property type="project" value="InterPro"/>
</dbReference>
<keyword evidence="1" id="KW-0813">Transport</keyword>
<dbReference type="HOGENOM" id="CLU_000604_1_1_7"/>
<dbReference type="InterPro" id="IPR003593">
    <property type="entry name" value="AAA+_ATPase"/>
</dbReference>
<evidence type="ECO:0000256" key="2">
    <source>
        <dbReference type="ARBA" id="ARBA00022741"/>
    </source>
</evidence>
<dbReference type="Proteomes" id="UP000000442">
    <property type="component" value="Chromosome"/>
</dbReference>
<dbReference type="InterPro" id="IPR050093">
    <property type="entry name" value="ABC_SmlMolc_Importer"/>
</dbReference>
<gene>
    <name evidence="5" type="ordered locus">HRM2_01680</name>
</gene>
<evidence type="ECO:0000313" key="6">
    <source>
        <dbReference type="Proteomes" id="UP000000442"/>
    </source>
</evidence>
<dbReference type="STRING" id="177437.HRM2_01680"/>
<dbReference type="PANTHER" id="PTHR42781:SF7">
    <property type="entry name" value="MOLYBDENUM ABC TRANSPORTER, ATP-BINDING PROTEIN"/>
    <property type="match status" value="1"/>
</dbReference>
<dbReference type="KEGG" id="dat:HRM2_01680"/>
<dbReference type="eggNOG" id="COG3842">
    <property type="taxonomic scope" value="Bacteria"/>
</dbReference>
<dbReference type="Pfam" id="PF00005">
    <property type="entry name" value="ABC_tran"/>
    <property type="match status" value="1"/>
</dbReference>
<dbReference type="InterPro" id="IPR008995">
    <property type="entry name" value="Mo/tungstate-bd_C_term_dom"/>
</dbReference>
<dbReference type="FunFam" id="3.40.50.300:FF:000425">
    <property type="entry name" value="Probable ABC transporter, ATP-binding subunit"/>
    <property type="match status" value="1"/>
</dbReference>
<reference evidence="5 6" key="1">
    <citation type="journal article" date="2009" name="Environ. Microbiol.">
        <title>Genome sequence of Desulfobacterium autotrophicum HRM2, a marine sulfate reducer oxidizing organic carbon completely to carbon dioxide.</title>
        <authorList>
            <person name="Strittmatter A.W."/>
            <person name="Liesegang H."/>
            <person name="Rabus R."/>
            <person name="Decker I."/>
            <person name="Amann J."/>
            <person name="Andres S."/>
            <person name="Henne A."/>
            <person name="Fricke W.F."/>
            <person name="Martinez-Arias R."/>
            <person name="Bartels D."/>
            <person name="Goesmann A."/>
            <person name="Krause L."/>
            <person name="Puehler A."/>
            <person name="Klenk H.P."/>
            <person name="Richter M."/>
            <person name="Schuler M."/>
            <person name="Gloeckner F.O."/>
            <person name="Meyerdierks A."/>
            <person name="Gottschalk G."/>
            <person name="Amann R."/>
        </authorList>
    </citation>
    <scope>NUCLEOTIDE SEQUENCE [LARGE SCALE GENOMIC DNA]</scope>
    <source>
        <strain evidence="6">ATCC 43914 / DSM 3382 / HRM2</strain>
    </source>
</reference>
<dbReference type="EMBL" id="CP001087">
    <property type="protein sequence ID" value="ACN13290.1"/>
    <property type="molecule type" value="Genomic_DNA"/>
</dbReference>
<evidence type="ECO:0000259" key="4">
    <source>
        <dbReference type="PROSITE" id="PS50893"/>
    </source>
</evidence>
<dbReference type="InterPro" id="IPR027417">
    <property type="entry name" value="P-loop_NTPase"/>
</dbReference>
<sequence>MFLEIEELQINLGEFYLQNISFSLEKGDYLSIIGPTGSGKTILLESIIGFWSPDKGKIIINGEDLTQELPERRRIGIVYQDYALLPHFTVFKNIAYGLKKIQKQGIDEKVMAMAASLHIDHLLHRKPDTLSGGEQQRVALARALIVEPRLLLMDEPFSALDLQTRHEARQLLKQAIQDRGTTVIHITHDLEDTWALANKVAVIKDGHLIQFGSLEEVFHRPASQFIATFVGVNILNGEIIRCTDGKSNINVNGFELSSCDQACVGSNVKVAIRPENIIVFKDPPASDATQNVLKTTLVQIVNQGNTLMLHLKSWETIIKVLVTHNALGIHRLRKGDVVYALIRQSDIRIIPVQLQNM</sequence>
<dbReference type="PANTHER" id="PTHR42781">
    <property type="entry name" value="SPERMIDINE/PUTRESCINE IMPORT ATP-BINDING PROTEIN POTA"/>
    <property type="match status" value="1"/>
</dbReference>
<protein>
    <submittedName>
        <fullName evidence="5">Molybdenum ABC-type transporter, ATP-binding protein</fullName>
    </submittedName>
</protein>
<name>C0QF94_DESAH</name>
<dbReference type="AlphaFoldDB" id="C0QF94"/>
<dbReference type="SUPFAM" id="SSF52540">
    <property type="entry name" value="P-loop containing nucleoside triphosphate hydrolases"/>
    <property type="match status" value="1"/>
</dbReference>
<evidence type="ECO:0000313" key="5">
    <source>
        <dbReference type="EMBL" id="ACN13290.1"/>
    </source>
</evidence>
<dbReference type="SMART" id="SM00382">
    <property type="entry name" value="AAA"/>
    <property type="match status" value="1"/>
</dbReference>
<proteinExistence type="predicted"/>
<keyword evidence="6" id="KW-1185">Reference proteome</keyword>
<dbReference type="InterPro" id="IPR017871">
    <property type="entry name" value="ABC_transporter-like_CS"/>
</dbReference>
<dbReference type="InterPro" id="IPR003439">
    <property type="entry name" value="ABC_transporter-like_ATP-bd"/>
</dbReference>
<dbReference type="PROSITE" id="PS00211">
    <property type="entry name" value="ABC_TRANSPORTER_1"/>
    <property type="match status" value="1"/>
</dbReference>
<dbReference type="CDD" id="cd03299">
    <property type="entry name" value="ABC_ModC_like"/>
    <property type="match status" value="1"/>
</dbReference>
<evidence type="ECO:0000256" key="1">
    <source>
        <dbReference type="ARBA" id="ARBA00022448"/>
    </source>
</evidence>
<organism evidence="5 6">
    <name type="scientific">Desulforapulum autotrophicum (strain ATCC 43914 / DSM 3382 / VKM B-1955 / HRM2)</name>
    <name type="common">Desulfobacterium autotrophicum</name>
    <dbReference type="NCBI Taxonomy" id="177437"/>
    <lineage>
        <taxon>Bacteria</taxon>
        <taxon>Pseudomonadati</taxon>
        <taxon>Thermodesulfobacteriota</taxon>
        <taxon>Desulfobacteria</taxon>
        <taxon>Desulfobacterales</taxon>
        <taxon>Desulfobacteraceae</taxon>
        <taxon>Desulforapulum</taxon>
    </lineage>
</organism>
<dbReference type="SUPFAM" id="SSF50331">
    <property type="entry name" value="MOP-like"/>
    <property type="match status" value="1"/>
</dbReference>
<dbReference type="PROSITE" id="PS50893">
    <property type="entry name" value="ABC_TRANSPORTER_2"/>
    <property type="match status" value="1"/>
</dbReference>
<keyword evidence="2" id="KW-0547">Nucleotide-binding</keyword>
<evidence type="ECO:0000256" key="3">
    <source>
        <dbReference type="ARBA" id="ARBA00022840"/>
    </source>
</evidence>
<dbReference type="Gene3D" id="3.40.50.300">
    <property type="entry name" value="P-loop containing nucleotide triphosphate hydrolases"/>
    <property type="match status" value="1"/>
</dbReference>